<protein>
    <submittedName>
        <fullName evidence="1">Uncharacterized protein</fullName>
    </submittedName>
</protein>
<evidence type="ECO:0000313" key="2">
    <source>
        <dbReference type="Proteomes" id="UP001060583"/>
    </source>
</evidence>
<name>A0A977XR05_9CAUD</name>
<reference evidence="1" key="1">
    <citation type="submission" date="2022-05" db="EMBL/GenBank/DDBJ databases">
        <authorList>
            <person name="Ma D."/>
        </authorList>
    </citation>
    <scope>NUCLEOTIDE SEQUENCE</scope>
</reference>
<evidence type="ECO:0000313" key="1">
    <source>
        <dbReference type="EMBL" id="UXQ88743.1"/>
    </source>
</evidence>
<keyword evidence="2" id="KW-1185">Reference proteome</keyword>
<dbReference type="EMBL" id="ON461912">
    <property type="protein sequence ID" value="UXQ88743.1"/>
    <property type="molecule type" value="Genomic_DNA"/>
</dbReference>
<sequence length="67" mass="7649">MLKFEVFTSDNRDAAMIAEMFDGDITAYNVGCDEEAFVVTFVSRLSHKRVVNQVMPFSFEEVISSEF</sequence>
<proteinExistence type="predicted"/>
<organism evidence="1 2">
    <name type="scientific">Salmonella phage PST_H2</name>
    <dbReference type="NCBI Taxonomy" id="2978975"/>
    <lineage>
        <taxon>Viruses</taxon>
        <taxon>Duplodnaviria</taxon>
        <taxon>Heunggongvirae</taxon>
        <taxon>Uroviricota</taxon>
        <taxon>Caudoviricetes</taxon>
        <taxon>Autographivirales</taxon>
        <taxon>Autosignataviridae</taxon>
        <taxon>Molineuxvirinae</taxon>
        <taxon>Guangxivirus</taxon>
        <taxon>Guangxivirus PSTH2</taxon>
    </lineage>
</organism>
<accession>A0A977XR05</accession>
<dbReference type="Proteomes" id="UP001060583">
    <property type="component" value="Segment"/>
</dbReference>